<name>A0AAE0BAF8_9CHLO</name>
<evidence type="ECO:0000256" key="2">
    <source>
        <dbReference type="SAM" id="MobiDB-lite"/>
    </source>
</evidence>
<evidence type="ECO:0000313" key="4">
    <source>
        <dbReference type="Proteomes" id="UP001190700"/>
    </source>
</evidence>
<dbReference type="SMART" id="SM00028">
    <property type="entry name" value="TPR"/>
    <property type="match status" value="6"/>
</dbReference>
<accession>A0AAE0BAF8</accession>
<dbReference type="Pfam" id="PF13424">
    <property type="entry name" value="TPR_12"/>
    <property type="match status" value="1"/>
</dbReference>
<comment type="caution">
    <text evidence="3">The sequence shown here is derived from an EMBL/GenBank/DDBJ whole genome shotgun (WGS) entry which is preliminary data.</text>
</comment>
<reference evidence="3 4" key="1">
    <citation type="journal article" date="2015" name="Genome Biol. Evol.">
        <title>Comparative Genomics of a Bacterivorous Green Alga Reveals Evolutionary Causalities and Consequences of Phago-Mixotrophic Mode of Nutrition.</title>
        <authorList>
            <person name="Burns J.A."/>
            <person name="Paasch A."/>
            <person name="Narechania A."/>
            <person name="Kim E."/>
        </authorList>
    </citation>
    <scope>NUCLEOTIDE SEQUENCE [LARGE SCALE GENOMIC DNA]</scope>
    <source>
        <strain evidence="3 4">PLY_AMNH</strain>
    </source>
</reference>
<keyword evidence="1" id="KW-0802">TPR repeat</keyword>
<evidence type="ECO:0000256" key="1">
    <source>
        <dbReference type="PROSITE-ProRule" id="PRU00339"/>
    </source>
</evidence>
<organism evidence="3 4">
    <name type="scientific">Cymbomonas tetramitiformis</name>
    <dbReference type="NCBI Taxonomy" id="36881"/>
    <lineage>
        <taxon>Eukaryota</taxon>
        <taxon>Viridiplantae</taxon>
        <taxon>Chlorophyta</taxon>
        <taxon>Pyramimonadophyceae</taxon>
        <taxon>Pyramimonadales</taxon>
        <taxon>Pyramimonadaceae</taxon>
        <taxon>Cymbomonas</taxon>
    </lineage>
</organism>
<sequence>MLAQFTAQKNLEELRFITRLNIDIPEHVPFSFGLPADALRLSNIRLKDALPAAFKLLSREHATLALQRQGLAPSAVGTSLRNGHVFTSDLLGSVRTFSASAGSHYSQSGQPCKGLPWFGFAVVAAAVSPNVALAEESEEDPNCSSCSEARPEAPPPITNDHTAQWRLYTDMGRELFGKGKHEEAERYLQRALQEARIGFGEREAHVAAALNNLAELYRVQRNFSKAEPLYLEALNIITEALGQEHPSTGSALHNLGGFYLLQRDFESAKDYYERALKAKGGALGQQHPEYAASLFHLAEVVKLQGSPLDAAALVRQSLSILEEAGMVETLDGLRRYGRLAQILIEAKKVEEAEPVQRRILQMFEAMGKADTLDMAVACENLAQTLESQQKWEEATALLTRGLRTRRALPQPSAGGIGRTLRRLAEVHLHAQEAGAASDSAAATKQAHDYARFALEMAQAELDRALIRASAGRAGQKDTTQVDRAQAHVARQVAQAVMDAAQALRTMATTCSLQGRVDSSEEYLREAVRQLSRTETPSTFLNAPPVRKEMARCLEQLADIVAGRDEIEAAQLRNRAQTFASHR</sequence>
<keyword evidence="4" id="KW-1185">Reference proteome</keyword>
<dbReference type="Pfam" id="PF13374">
    <property type="entry name" value="TPR_10"/>
    <property type="match status" value="1"/>
</dbReference>
<dbReference type="Gene3D" id="1.25.40.10">
    <property type="entry name" value="Tetratricopeptide repeat domain"/>
    <property type="match status" value="2"/>
</dbReference>
<feature type="region of interest" description="Disordered" evidence="2">
    <location>
        <begin position="137"/>
        <end position="160"/>
    </location>
</feature>
<dbReference type="InterPro" id="IPR019734">
    <property type="entry name" value="TPR_rpt"/>
</dbReference>
<dbReference type="Proteomes" id="UP001190700">
    <property type="component" value="Unassembled WGS sequence"/>
</dbReference>
<protein>
    <recommendedName>
        <fullName evidence="5">Kinesin light chain</fullName>
    </recommendedName>
</protein>
<evidence type="ECO:0000313" key="3">
    <source>
        <dbReference type="EMBL" id="KAK3233021.1"/>
    </source>
</evidence>
<dbReference type="Pfam" id="PF13176">
    <property type="entry name" value="TPR_7"/>
    <property type="match status" value="1"/>
</dbReference>
<proteinExistence type="predicted"/>
<dbReference type="EMBL" id="LGRX02035818">
    <property type="protein sequence ID" value="KAK3233021.1"/>
    <property type="molecule type" value="Genomic_DNA"/>
</dbReference>
<evidence type="ECO:0008006" key="5">
    <source>
        <dbReference type="Google" id="ProtNLM"/>
    </source>
</evidence>
<dbReference type="PANTHER" id="PTHR47689:SF2">
    <property type="entry name" value="TETRATRICOPEPTIDE REPEAT (TPR)-LIKE SUPERFAMILY PROTEIN"/>
    <property type="match status" value="1"/>
</dbReference>
<dbReference type="SUPFAM" id="SSF48452">
    <property type="entry name" value="TPR-like"/>
    <property type="match status" value="2"/>
</dbReference>
<dbReference type="PROSITE" id="PS50005">
    <property type="entry name" value="TPR"/>
    <property type="match status" value="1"/>
</dbReference>
<feature type="repeat" description="TPR" evidence="1">
    <location>
        <begin position="249"/>
        <end position="282"/>
    </location>
</feature>
<dbReference type="AlphaFoldDB" id="A0AAE0BAF8"/>
<gene>
    <name evidence="3" type="ORF">CYMTET_56638</name>
</gene>
<dbReference type="PANTHER" id="PTHR47689">
    <property type="entry name" value="TETRATRICOPEPTIDE REPEAT (TPR)-LIKE SUPERFAMILY PROTEIN"/>
    <property type="match status" value="1"/>
</dbReference>
<dbReference type="InterPro" id="IPR011990">
    <property type="entry name" value="TPR-like_helical_dom_sf"/>
</dbReference>